<evidence type="ECO:0000313" key="2">
    <source>
        <dbReference type="Proteomes" id="UP000009342"/>
    </source>
</evidence>
<proteinExistence type="predicted"/>
<protein>
    <submittedName>
        <fullName evidence="1">Uncharacterized protein</fullName>
    </submittedName>
</protein>
<comment type="caution">
    <text evidence="1">The sequence shown here is derived from an EMBL/GenBank/DDBJ whole genome shotgun (WGS) entry which is preliminary data.</text>
</comment>
<dbReference type="EMBL" id="CAKZ01000142">
    <property type="protein sequence ID" value="CCJ82373.1"/>
    <property type="molecule type" value="Genomic_DNA"/>
</dbReference>
<name>A0ABP1WD75_9ENTR</name>
<accession>A0ABP1WD75</accession>
<organism evidence="1 2">
    <name type="scientific">Cronobacter dublinensis 1210</name>
    <dbReference type="NCBI Taxonomy" id="1208656"/>
    <lineage>
        <taxon>Bacteria</taxon>
        <taxon>Pseudomonadati</taxon>
        <taxon>Pseudomonadota</taxon>
        <taxon>Gammaproteobacteria</taxon>
        <taxon>Enterobacterales</taxon>
        <taxon>Enterobacteriaceae</taxon>
        <taxon>Cronobacter</taxon>
    </lineage>
</organism>
<sequence length="39" mass="4235">MIRGSRWLSINGPDAAGRSIPSAGMSLQLDSTAWFLQSR</sequence>
<keyword evidence="2" id="KW-1185">Reference proteome</keyword>
<gene>
    <name evidence="1" type="ORF">BN134_3134</name>
</gene>
<dbReference type="Proteomes" id="UP000009342">
    <property type="component" value="Unassembled WGS sequence"/>
</dbReference>
<evidence type="ECO:0000313" key="1">
    <source>
        <dbReference type="EMBL" id="CCJ82373.1"/>
    </source>
</evidence>
<reference evidence="2" key="1">
    <citation type="journal article" date="2012" name="PLoS ONE">
        <title>Comparative analysis of genome sequences covering the seven cronobacter species.</title>
        <authorList>
            <person name="Joseph S."/>
            <person name="Desai P."/>
            <person name="Ji Y."/>
            <person name="Cummings C.A."/>
            <person name="Shih R."/>
            <person name="Degoricija L."/>
            <person name="Rico A."/>
            <person name="Brzoska P."/>
            <person name="Hamby S.E."/>
            <person name="Masood N."/>
            <person name="Hariri S."/>
            <person name="Sonbol H."/>
            <person name="Chuzhanova N."/>
            <person name="McClelland M."/>
            <person name="Furtado M.R."/>
            <person name="Forsythe S.J."/>
        </authorList>
    </citation>
    <scope>NUCLEOTIDE SEQUENCE [LARGE SCALE GENOMIC DNA]</scope>
    <source>
        <strain evidence="2">1210</strain>
    </source>
</reference>